<evidence type="ECO:0000256" key="2">
    <source>
        <dbReference type="SAM" id="MobiDB-lite"/>
    </source>
</evidence>
<keyword evidence="3" id="KW-1185">Reference proteome</keyword>
<dbReference type="PANTHER" id="PTHR16487:SF0">
    <property type="entry name" value="PROTEIN PHOSPHATASE 4 REGULATORY SUBUNIT 2-RELATED"/>
    <property type="match status" value="1"/>
</dbReference>
<evidence type="ECO:0000313" key="4">
    <source>
        <dbReference type="WBParaSite" id="ACRNAN_Path_190.g674.t1"/>
    </source>
</evidence>
<dbReference type="AlphaFoldDB" id="A0A914C3A2"/>
<dbReference type="GO" id="GO:0019888">
    <property type="term" value="F:protein phosphatase regulator activity"/>
    <property type="evidence" value="ECO:0007669"/>
    <property type="project" value="InterPro"/>
</dbReference>
<sequence>MITRPPKPDKEFHPLAQYKEALLEFVPPLPEEEHRKNLGLTQYKDPLVDEFFEYVANKGKPFFTWEIIRPFFLWKLQTVMNDMHLIEAEELTDDLQKEALISNEKITESKNFIMSKAKEFDGIPFTIQRLCELLITPRKHYKSTEKFLRALEKNINVVTTITENGERVTGVDTYEEDKEEHIPVERNFIVSVDELDDPLPGLAPLKSPIFNRIINESPVTVTPEKAIQEVLSAVEHIEEATIHGAKNGKTGEHSEAEADEMFGNEGIPTIQAPTPPPDDPSADEEPRAPPSTPDLERPISQVRIEDDRPTLPSDITSHVRKLDQAEVGADFEPLPSKIPRIDTETNKEGNNSQQMESD</sequence>
<protein>
    <submittedName>
        <fullName evidence="4">Serine/threonine-protein phosphatase 4 regulatory subunit 2</fullName>
    </submittedName>
</protein>
<dbReference type="WBParaSite" id="ACRNAN_Path_190.g674.t1">
    <property type="protein sequence ID" value="ACRNAN_Path_190.g674.t1"/>
    <property type="gene ID" value="ACRNAN_Path_190.g674"/>
</dbReference>
<name>A0A914C3A2_9BILA</name>
<reference evidence="4" key="1">
    <citation type="submission" date="2022-11" db="UniProtKB">
        <authorList>
            <consortium name="WormBaseParasite"/>
        </authorList>
    </citation>
    <scope>IDENTIFICATION</scope>
</reference>
<feature type="region of interest" description="Disordered" evidence="2">
    <location>
        <begin position="265"/>
        <end position="358"/>
    </location>
</feature>
<comment type="similarity">
    <text evidence="1">Belongs to the PPP4R2 family.</text>
</comment>
<dbReference type="InterPro" id="IPR015267">
    <property type="entry name" value="PPP4R2"/>
</dbReference>
<organism evidence="3 4">
    <name type="scientific">Acrobeloides nanus</name>
    <dbReference type="NCBI Taxonomy" id="290746"/>
    <lineage>
        <taxon>Eukaryota</taxon>
        <taxon>Metazoa</taxon>
        <taxon>Ecdysozoa</taxon>
        <taxon>Nematoda</taxon>
        <taxon>Chromadorea</taxon>
        <taxon>Rhabditida</taxon>
        <taxon>Tylenchina</taxon>
        <taxon>Cephalobomorpha</taxon>
        <taxon>Cephaloboidea</taxon>
        <taxon>Cephalobidae</taxon>
        <taxon>Acrobeloides</taxon>
    </lineage>
</organism>
<dbReference type="GO" id="GO:0005737">
    <property type="term" value="C:cytoplasm"/>
    <property type="evidence" value="ECO:0007669"/>
    <property type="project" value="TreeGrafter"/>
</dbReference>
<dbReference type="Pfam" id="PF09184">
    <property type="entry name" value="PPP4R2"/>
    <property type="match status" value="1"/>
</dbReference>
<feature type="compositionally biased region" description="Polar residues" evidence="2">
    <location>
        <begin position="348"/>
        <end position="358"/>
    </location>
</feature>
<dbReference type="GO" id="GO:0030289">
    <property type="term" value="C:protein phosphatase 4 complex"/>
    <property type="evidence" value="ECO:0007669"/>
    <property type="project" value="InterPro"/>
</dbReference>
<dbReference type="PANTHER" id="PTHR16487">
    <property type="entry name" value="PPP4R2-RELATED PROTEIN"/>
    <property type="match status" value="1"/>
</dbReference>
<proteinExistence type="inferred from homology"/>
<dbReference type="GO" id="GO:0005634">
    <property type="term" value="C:nucleus"/>
    <property type="evidence" value="ECO:0007669"/>
    <property type="project" value="TreeGrafter"/>
</dbReference>
<dbReference type="Proteomes" id="UP000887540">
    <property type="component" value="Unplaced"/>
</dbReference>
<evidence type="ECO:0000256" key="1">
    <source>
        <dbReference type="ARBA" id="ARBA00009207"/>
    </source>
</evidence>
<accession>A0A914C3A2</accession>
<evidence type="ECO:0000313" key="3">
    <source>
        <dbReference type="Proteomes" id="UP000887540"/>
    </source>
</evidence>